<sequence length="87" mass="10204">MKNELDSKFLLTVFEYIQKHGEVTEEGKRYEGVTAFADPDGYTIYLQGSGVLLRSGFHNTYHLDYEHDKHKDDLLKKLDYIFKEANE</sequence>
<dbReference type="AlphaFoldDB" id="A0A2A5JTP3"/>
<dbReference type="Proteomes" id="UP000228621">
    <property type="component" value="Unassembled WGS sequence"/>
</dbReference>
<reference evidence="2" key="1">
    <citation type="journal article" date="2019" name="Genome Announc.">
        <title>Draft Genome Sequence of Pseudoalteromonas piscicida Strain 36Y ROTHPW, an Hypersaline Seawater Isolate from the South Coast of Sonora, Mexico.</title>
        <authorList>
            <person name="Sanchez-Diaz R."/>
            <person name="Molina-Garza Z.J."/>
            <person name="Cruz-Suarez L.E."/>
            <person name="Selvin J."/>
            <person name="Kiran G.S."/>
            <person name="Ibarra-Gamez J.C."/>
            <person name="Gomez-Gil B."/>
            <person name="Galaviz-Silva L."/>
        </authorList>
    </citation>
    <scope>NUCLEOTIDE SEQUENCE [LARGE SCALE GENOMIC DNA]</scope>
    <source>
        <strain evidence="2">36Y_RITHPW</strain>
    </source>
</reference>
<dbReference type="OrthoDB" id="5818611at2"/>
<protein>
    <recommendedName>
        <fullName evidence="3">DUF3081 domain-containing protein</fullName>
    </recommendedName>
</protein>
<evidence type="ECO:0000313" key="2">
    <source>
        <dbReference type="Proteomes" id="UP000228621"/>
    </source>
</evidence>
<accession>A0A2A5JTP3</accession>
<keyword evidence="2" id="KW-1185">Reference proteome</keyword>
<comment type="caution">
    <text evidence="1">The sequence shown here is derived from an EMBL/GenBank/DDBJ whole genome shotgun (WGS) entry which is preliminary data.</text>
</comment>
<dbReference type="RefSeq" id="WP_099641147.1">
    <property type="nucleotide sequence ID" value="NZ_JAQPZX010000015.1"/>
</dbReference>
<dbReference type="InterPro" id="IPR021432">
    <property type="entry name" value="DUF3081"/>
</dbReference>
<evidence type="ECO:0000313" key="1">
    <source>
        <dbReference type="EMBL" id="PCK32709.1"/>
    </source>
</evidence>
<gene>
    <name evidence="1" type="ORF">CEX98_05680</name>
</gene>
<proteinExistence type="predicted"/>
<name>A0A2A5JTP3_PSEO7</name>
<organism evidence="1 2">
    <name type="scientific">Pseudoalteromonas piscicida</name>
    <dbReference type="NCBI Taxonomy" id="43662"/>
    <lineage>
        <taxon>Bacteria</taxon>
        <taxon>Pseudomonadati</taxon>
        <taxon>Pseudomonadota</taxon>
        <taxon>Gammaproteobacteria</taxon>
        <taxon>Alteromonadales</taxon>
        <taxon>Pseudoalteromonadaceae</taxon>
        <taxon>Pseudoalteromonas</taxon>
    </lineage>
</organism>
<dbReference type="EMBL" id="NKHF01000025">
    <property type="protein sequence ID" value="PCK32709.1"/>
    <property type="molecule type" value="Genomic_DNA"/>
</dbReference>
<dbReference type="Pfam" id="PF11280">
    <property type="entry name" value="DUF3081"/>
    <property type="match status" value="1"/>
</dbReference>
<evidence type="ECO:0008006" key="3">
    <source>
        <dbReference type="Google" id="ProtNLM"/>
    </source>
</evidence>